<dbReference type="Pfam" id="PF07993">
    <property type="entry name" value="NAD_binding_4"/>
    <property type="match status" value="1"/>
</dbReference>
<dbReference type="Gene3D" id="3.30.559.30">
    <property type="entry name" value="Nonribosomal peptide synthetase, condensation domain"/>
    <property type="match status" value="1"/>
</dbReference>
<dbReference type="CDD" id="cd19531">
    <property type="entry name" value="LCL_NRPS-like"/>
    <property type="match status" value="1"/>
</dbReference>
<keyword evidence="3" id="KW-0436">Ligase</keyword>
<name>A0A1S6R513_CORCK</name>
<dbReference type="CDD" id="cd12115">
    <property type="entry name" value="A_NRPS_Sfm_like"/>
    <property type="match status" value="1"/>
</dbReference>
<dbReference type="SUPFAM" id="SSF56801">
    <property type="entry name" value="Acetyl-CoA synthetase-like"/>
    <property type="match status" value="1"/>
</dbReference>
<dbReference type="InterPro" id="IPR009081">
    <property type="entry name" value="PP-bd_ACP"/>
</dbReference>
<sequence length="1514" mass="164996">MNIREFLVTLTQKGVGLRADGDKLIVQAGKSVLSPELRSELAARKGEILAFLQKHTGNAGQGSEAEQASARPDILPLSTGQERLWFLDRLLPGTPQYNVHLGLRVRGALDVPMLRRSLDEVARRHEVLRTSFPEVDGRPRQVIASPDSGAGLSIVELPGLSEQERETELLRRSDELSRQPFDLSRGPLLRVTLLVLGPDDFGLFFTQHHIITDGWSLGVFVREFSALYAAHARGLPSPLPPVSMQFADAALREQAWLRGDAAARERAYWKEKLAGLPQLQLPVDRAAALQTYRGAILPFHLSAALSEELKELARREGCSLFMVLFAALAALLHRYSGQVDFGLGTVVANRGTVPPDLIGFVANTLALRCDLSGDPTFTEWLARARTLVLEGMDHQELPFSEVVQAAGAPRDGGFNPLVRACFTLENIPAPSLDLPGTKWSFLRGAPDGSVEGTAKFDLALIMATAESGLAGMLEYSTELFDAATVARMVGHFQRVLEAIVARPAERLARLPLLTGEERHQLLVGWNDTALPVPPVTLHELVEAQAERTPEAEALVSGQRRFTYAELNRRANQLAHYLRRLGVGPEVRVGICVERTEDVVIGLLGILKAGGAYVPLDPAYPKERLALILEDAQVPVLLTQQRLLPDLPAHSARLLCLDSDGPVLDAERGENPSRTVGPENLAYLIYTSGSTGRPKGVMIEHRNAAAFLVWATSVFSREQLAGTLASTSMCFDLSVFEMFAPLCCGGKVIVAKNALELPELPAAREVTLLNTVPSAMSALLRAGAVPPSITTVNLAGEALAAALVERIYQTGHVRDVFNLYGPSETTTYSTYTRVGRGEHVLIGRPVGNTQVYVLDANLEPVPVGVPGEVYIGGIGVARGYLDRPDLTAERFVRCPFGTGPGARMYRTGDLARWLADGQLDYLGRMDHQVKLRGFRIELGEIGEVLARHPDVREGVVVVRDDMGEEKQLVAYVVARGEKAPDPADLRNHLKARLPEHMVPRFFVNLDALPLTPNGKVDRKALPAPEGARAGAKKAHVAPRTPDEETLATLWREVLRVEQVGVHDNFFDLGGSSLSLYQVLTRMRSAFSIELSLRELLQAQTLADLAKTVDAARSGVLQVRDTQADMVADAVLDADIDPRGLPGPSPRAPRTLLLTGATGFLGAFLLEELCRKTDARIYCLVRCADAQDGMRRIRKNLEGYSLWSDALASRIVPLRGDIGRPLLGLSAEEFQRLEEEVDVIYHNGALVNFLYPYEGLRAANVLGTREILRLATRTRVKPLHYVSTISVLPSGRTEPIREDEPLGPPGSVAGGYSQTKWVAESLVRAASLRGLPVTIHRPGRITGHSQTGAWGTEDLLCRTLKACVRMRAAPQVDAMIELTPVDYASSAIVDLSLRPESLGKTFHIVNPRTVRATALWSGMQAFGYPLRILGFDAWLTELASAQASDAVLRELHSILQQVPPEDRTASGPRMAVCDSRNAVKALEALGTSCPPVNDTLMSTYLSSLVRRGFIEAPMNA</sequence>
<dbReference type="GO" id="GO:0005737">
    <property type="term" value="C:cytoplasm"/>
    <property type="evidence" value="ECO:0007669"/>
    <property type="project" value="TreeGrafter"/>
</dbReference>
<dbReference type="Pfam" id="PF00550">
    <property type="entry name" value="PP-binding"/>
    <property type="match status" value="1"/>
</dbReference>
<evidence type="ECO:0000313" key="6">
    <source>
        <dbReference type="EMBL" id="AQW44894.1"/>
    </source>
</evidence>
<gene>
    <name evidence="6" type="primary">phaA</name>
</gene>
<dbReference type="GO" id="GO:0016874">
    <property type="term" value="F:ligase activity"/>
    <property type="evidence" value="ECO:0007669"/>
    <property type="project" value="UniProtKB-KW"/>
</dbReference>
<feature type="region of interest" description="Disordered" evidence="4">
    <location>
        <begin position="1015"/>
        <end position="1039"/>
    </location>
</feature>
<accession>A0A1S6R513</accession>
<dbReference type="PANTHER" id="PTHR45527:SF1">
    <property type="entry name" value="FATTY ACID SYNTHASE"/>
    <property type="match status" value="1"/>
</dbReference>
<dbReference type="SUPFAM" id="SSF47336">
    <property type="entry name" value="ACP-like"/>
    <property type="match status" value="1"/>
</dbReference>
<dbReference type="InterPro" id="IPR001242">
    <property type="entry name" value="Condensation_dom"/>
</dbReference>
<dbReference type="InterPro" id="IPR010071">
    <property type="entry name" value="AA_adenyl_dom"/>
</dbReference>
<dbReference type="GO" id="GO:0031177">
    <property type="term" value="F:phosphopantetheine binding"/>
    <property type="evidence" value="ECO:0007669"/>
    <property type="project" value="TreeGrafter"/>
</dbReference>
<dbReference type="NCBIfam" id="TIGR01746">
    <property type="entry name" value="Thioester-redct"/>
    <property type="match status" value="1"/>
</dbReference>
<dbReference type="NCBIfam" id="TIGR01733">
    <property type="entry name" value="AA-adenyl-dom"/>
    <property type="match status" value="1"/>
</dbReference>
<organism evidence="6">
    <name type="scientific">Corallococcus coralloides</name>
    <name type="common">Myxococcus coralloides</name>
    <dbReference type="NCBI Taxonomy" id="184914"/>
    <lineage>
        <taxon>Bacteria</taxon>
        <taxon>Pseudomonadati</taxon>
        <taxon>Myxococcota</taxon>
        <taxon>Myxococcia</taxon>
        <taxon>Myxococcales</taxon>
        <taxon>Cystobacterineae</taxon>
        <taxon>Myxococcaceae</taxon>
        <taxon>Corallococcus</taxon>
    </lineage>
</organism>
<dbReference type="PROSITE" id="PS50075">
    <property type="entry name" value="CARRIER"/>
    <property type="match status" value="1"/>
</dbReference>
<dbReference type="InterPro" id="IPR010080">
    <property type="entry name" value="Thioester_reductase-like_dom"/>
</dbReference>
<keyword evidence="1" id="KW-0596">Phosphopantetheine</keyword>
<dbReference type="Gene3D" id="2.30.38.10">
    <property type="entry name" value="Luciferase, Domain 3"/>
    <property type="match status" value="1"/>
</dbReference>
<dbReference type="GO" id="GO:0044550">
    <property type="term" value="P:secondary metabolite biosynthetic process"/>
    <property type="evidence" value="ECO:0007669"/>
    <property type="project" value="UniProtKB-ARBA"/>
</dbReference>
<dbReference type="InterPro" id="IPR000873">
    <property type="entry name" value="AMP-dep_synth/lig_dom"/>
</dbReference>
<dbReference type="Gene3D" id="3.30.300.30">
    <property type="match status" value="1"/>
</dbReference>
<dbReference type="Pfam" id="PF13193">
    <property type="entry name" value="AMP-binding_C"/>
    <property type="match status" value="1"/>
</dbReference>
<dbReference type="Pfam" id="PF18563">
    <property type="entry name" value="TubC_N"/>
    <property type="match status" value="1"/>
</dbReference>
<dbReference type="Gene3D" id="1.10.1200.10">
    <property type="entry name" value="ACP-like"/>
    <property type="match status" value="1"/>
</dbReference>
<dbReference type="Gene3D" id="1.10.10.1830">
    <property type="entry name" value="Non-ribosomal peptide synthase, adenylation domain"/>
    <property type="match status" value="1"/>
</dbReference>
<reference evidence="6" key="1">
    <citation type="journal article" date="2017" name="Angew. Chem. Int. Ed. Engl.">
        <title>Solving the Puzzle of One-Carbon Loss in Ripostatin Biosynthesis.</title>
        <authorList>
            <person name="Fu C."/>
            <person name="Auerbach D."/>
            <person name="Li Y."/>
            <person name="Scheid U."/>
            <person name="Luxenburger E."/>
            <person name="Garcia R."/>
            <person name="Irschik H."/>
            <person name="Muller R."/>
        </authorList>
    </citation>
    <scope>NUCLEOTIDE SEQUENCE</scope>
    <source>
        <strain evidence="6">Ccc1071</strain>
    </source>
</reference>
<evidence type="ECO:0000256" key="1">
    <source>
        <dbReference type="ARBA" id="ARBA00022450"/>
    </source>
</evidence>
<protein>
    <submittedName>
        <fullName evidence="6">Non-ribosomal peptide synthetase</fullName>
    </submittedName>
</protein>
<dbReference type="InterPro" id="IPR044894">
    <property type="entry name" value="TubC_N_sf"/>
</dbReference>
<feature type="domain" description="Carrier" evidence="5">
    <location>
        <begin position="1036"/>
        <end position="1111"/>
    </location>
</feature>
<dbReference type="SUPFAM" id="SSF52777">
    <property type="entry name" value="CoA-dependent acyltransferases"/>
    <property type="match status" value="2"/>
</dbReference>
<dbReference type="Gene3D" id="3.40.50.980">
    <property type="match status" value="2"/>
</dbReference>
<dbReference type="FunFam" id="1.10.1200.10:FF:000016">
    <property type="entry name" value="Non-ribosomal peptide synthase"/>
    <property type="match status" value="1"/>
</dbReference>
<dbReference type="Pfam" id="PF00668">
    <property type="entry name" value="Condensation"/>
    <property type="match status" value="1"/>
</dbReference>
<keyword evidence="2" id="KW-0597">Phosphoprotein</keyword>
<proteinExistence type="predicted"/>
<dbReference type="InterPro" id="IPR045851">
    <property type="entry name" value="AMP-bd_C_sf"/>
</dbReference>
<dbReference type="Gene3D" id="3.30.559.10">
    <property type="entry name" value="Chloramphenicol acetyltransferase-like domain"/>
    <property type="match status" value="1"/>
</dbReference>
<dbReference type="PANTHER" id="PTHR45527">
    <property type="entry name" value="NONRIBOSOMAL PEPTIDE SYNTHETASE"/>
    <property type="match status" value="1"/>
</dbReference>
<dbReference type="FunFam" id="3.40.50.12780:FF:000012">
    <property type="entry name" value="Non-ribosomal peptide synthetase"/>
    <property type="match status" value="1"/>
</dbReference>
<dbReference type="CDD" id="cd05235">
    <property type="entry name" value="SDR_e1"/>
    <property type="match status" value="1"/>
</dbReference>
<dbReference type="InterPro" id="IPR023213">
    <property type="entry name" value="CAT-like_dom_sf"/>
</dbReference>
<dbReference type="PROSITE" id="PS00455">
    <property type="entry name" value="AMP_BINDING"/>
    <property type="match status" value="1"/>
</dbReference>
<dbReference type="InterPro" id="IPR013120">
    <property type="entry name" value="FAR_NAD-bd"/>
</dbReference>
<dbReference type="GO" id="GO:0072330">
    <property type="term" value="P:monocarboxylic acid biosynthetic process"/>
    <property type="evidence" value="ECO:0007669"/>
    <property type="project" value="UniProtKB-ARBA"/>
</dbReference>
<dbReference type="GO" id="GO:0043041">
    <property type="term" value="P:amino acid activation for nonribosomal peptide biosynthetic process"/>
    <property type="evidence" value="ECO:0007669"/>
    <property type="project" value="TreeGrafter"/>
</dbReference>
<dbReference type="FunFam" id="3.30.300.30:FF:000010">
    <property type="entry name" value="Enterobactin synthetase component F"/>
    <property type="match status" value="1"/>
</dbReference>
<evidence type="ECO:0000256" key="2">
    <source>
        <dbReference type="ARBA" id="ARBA00022553"/>
    </source>
</evidence>
<dbReference type="Pfam" id="PF00501">
    <property type="entry name" value="AMP-binding"/>
    <property type="match status" value="1"/>
</dbReference>
<dbReference type="InterPro" id="IPR036291">
    <property type="entry name" value="NAD(P)-bd_dom_sf"/>
</dbReference>
<dbReference type="SUPFAM" id="SSF51735">
    <property type="entry name" value="NAD(P)-binding Rossmann-fold domains"/>
    <property type="match status" value="1"/>
</dbReference>
<dbReference type="FunFam" id="3.40.50.980:FF:000001">
    <property type="entry name" value="Non-ribosomal peptide synthetase"/>
    <property type="match status" value="1"/>
</dbReference>
<dbReference type="FunFam" id="2.30.38.10:FF:000001">
    <property type="entry name" value="Non-ribosomal peptide synthetase PvdI"/>
    <property type="match status" value="1"/>
</dbReference>
<evidence type="ECO:0000259" key="5">
    <source>
        <dbReference type="PROSITE" id="PS50075"/>
    </source>
</evidence>
<dbReference type="InterPro" id="IPR041464">
    <property type="entry name" value="TubC_N"/>
</dbReference>
<dbReference type="InterPro" id="IPR020845">
    <property type="entry name" value="AMP-binding_CS"/>
</dbReference>
<dbReference type="Gene3D" id="3.40.50.720">
    <property type="entry name" value="NAD(P)-binding Rossmann-like Domain"/>
    <property type="match status" value="1"/>
</dbReference>
<evidence type="ECO:0000256" key="3">
    <source>
        <dbReference type="ARBA" id="ARBA00022598"/>
    </source>
</evidence>
<dbReference type="EMBL" id="KY646191">
    <property type="protein sequence ID" value="AQW44894.1"/>
    <property type="molecule type" value="Genomic_DNA"/>
</dbReference>
<dbReference type="InterPro" id="IPR025110">
    <property type="entry name" value="AMP-bd_C"/>
</dbReference>
<dbReference type="InterPro" id="IPR036736">
    <property type="entry name" value="ACP-like_sf"/>
</dbReference>
<evidence type="ECO:0000256" key="4">
    <source>
        <dbReference type="SAM" id="MobiDB-lite"/>
    </source>
</evidence>